<feature type="active site" description="Proton acceptor" evidence="3">
    <location>
        <position position="202"/>
    </location>
</feature>
<comment type="similarity">
    <text evidence="2 5">Belongs to the DegT/DnrJ/EryC1 family.</text>
</comment>
<feature type="modified residue" description="N6-(pyridoxal phosphate)lysine" evidence="4">
    <location>
        <position position="202"/>
    </location>
</feature>
<gene>
    <name evidence="6" type="ORF">AWY79_07960</name>
    <name evidence="7" type="ORF">EDC59_101465</name>
</gene>
<name>A0A126QMA5_9BACT</name>
<dbReference type="OrthoDB" id="9766188at2"/>
<evidence type="ECO:0000313" key="9">
    <source>
        <dbReference type="Proteomes" id="UP000295506"/>
    </source>
</evidence>
<dbReference type="EMBL" id="CP014206">
    <property type="protein sequence ID" value="AMK11051.1"/>
    <property type="molecule type" value="Genomic_DNA"/>
</dbReference>
<proteinExistence type="inferred from homology"/>
<dbReference type="GO" id="GO:0000271">
    <property type="term" value="P:polysaccharide biosynthetic process"/>
    <property type="evidence" value="ECO:0007669"/>
    <property type="project" value="TreeGrafter"/>
</dbReference>
<dbReference type="Gene3D" id="3.90.1150.10">
    <property type="entry name" value="Aspartate Aminotransferase, domain 1"/>
    <property type="match status" value="1"/>
</dbReference>
<dbReference type="InterPro" id="IPR015422">
    <property type="entry name" value="PyrdxlP-dep_Trfase_small"/>
</dbReference>
<keyword evidence="6" id="KW-0808">Transferase</keyword>
<reference evidence="7 9" key="2">
    <citation type="submission" date="2019-03" db="EMBL/GenBank/DDBJ databases">
        <title>Genomic Encyclopedia of Type Strains, Phase IV (KMG-IV): sequencing the most valuable type-strain genomes for metagenomic binning, comparative biology and taxonomic classification.</title>
        <authorList>
            <person name="Goeker M."/>
        </authorList>
    </citation>
    <scope>NUCLEOTIDE SEQUENCE [LARGE SCALE GENOMIC DNA]</scope>
    <source>
        <strain evidence="7 9">DSM 101483</strain>
    </source>
</reference>
<organism evidence="7 9">
    <name type="scientific">Pseudodesulfovibrio indicus</name>
    <dbReference type="NCBI Taxonomy" id="1716143"/>
    <lineage>
        <taxon>Bacteria</taxon>
        <taxon>Pseudomonadati</taxon>
        <taxon>Thermodesulfobacteriota</taxon>
        <taxon>Desulfovibrionia</taxon>
        <taxon>Desulfovibrionales</taxon>
        <taxon>Desulfovibrionaceae</taxon>
    </lineage>
</organism>
<keyword evidence="1 4" id="KW-0663">Pyridoxal phosphate</keyword>
<dbReference type="PANTHER" id="PTHR30244:SF9">
    <property type="entry name" value="PROTEIN RV3402C"/>
    <property type="match status" value="1"/>
</dbReference>
<dbReference type="SUPFAM" id="SSF53383">
    <property type="entry name" value="PLP-dependent transferases"/>
    <property type="match status" value="1"/>
</dbReference>
<sequence>MKKRVDDLALFGGQAEFASVRPIGQLAIGPEEIFFQQAKRIFEGRRLTNNGPLVRDLEARLSDLHQVSECVSFCSASLAIMALLRLLAEKGRTEVIMPAFTYPGLPHLARWAGLTPRFADILPMRHTLDPASVAEVASRDTAVVLAVHQVNSLCDVAGLKEVAGEYDIPVLYDSVHGVGCVHDGKRVGGHGVAEVFSLHATKIVNGFEGGYVTTNDAKLAEKLRLARNFGFAGQDAVSQCGFNGKLNELHAALALASLESVGDVMRGNRIRYEQYLRHFRSVPNCSFLRYAEDSEWNYEFVLLELFPDWKMSRDDVVDVMRRENALARPYYSPPLHLSPHMPEGQPVPSLPVTEQEAVKFIQMPVGELVDEDTIRRLAGLVAFVHDNQEEIAGRLAS</sequence>
<evidence type="ECO:0000256" key="4">
    <source>
        <dbReference type="PIRSR" id="PIRSR000390-2"/>
    </source>
</evidence>
<protein>
    <submittedName>
        <fullName evidence="6">DegT/DnrJ/EryC1/StrS aminotransferase</fullName>
    </submittedName>
    <submittedName>
        <fullName evidence="7">dTDP-4-amino-4,6-dideoxygalactose transaminase</fullName>
    </submittedName>
</protein>
<dbReference type="Proteomes" id="UP000295506">
    <property type="component" value="Unassembled WGS sequence"/>
</dbReference>
<accession>A0A126QMA5</accession>
<evidence type="ECO:0000313" key="8">
    <source>
        <dbReference type="Proteomes" id="UP000055611"/>
    </source>
</evidence>
<keyword evidence="6" id="KW-0032">Aminotransferase</keyword>
<dbReference type="Pfam" id="PF01041">
    <property type="entry name" value="DegT_DnrJ_EryC1"/>
    <property type="match status" value="1"/>
</dbReference>
<evidence type="ECO:0000256" key="2">
    <source>
        <dbReference type="ARBA" id="ARBA00037999"/>
    </source>
</evidence>
<dbReference type="InterPro" id="IPR000653">
    <property type="entry name" value="DegT/StrS_aminotransferase"/>
</dbReference>
<evidence type="ECO:0000256" key="5">
    <source>
        <dbReference type="RuleBase" id="RU004508"/>
    </source>
</evidence>
<evidence type="ECO:0000313" key="7">
    <source>
        <dbReference type="EMBL" id="TDT92061.1"/>
    </source>
</evidence>
<evidence type="ECO:0000256" key="1">
    <source>
        <dbReference type="ARBA" id="ARBA00022898"/>
    </source>
</evidence>
<dbReference type="GO" id="GO:0008483">
    <property type="term" value="F:transaminase activity"/>
    <property type="evidence" value="ECO:0007669"/>
    <property type="project" value="UniProtKB-KW"/>
</dbReference>
<dbReference type="InterPro" id="IPR015424">
    <property type="entry name" value="PyrdxlP-dep_Trfase"/>
</dbReference>
<dbReference type="RefSeq" id="WP_066802263.1">
    <property type="nucleotide sequence ID" value="NZ_CP014206.1"/>
</dbReference>
<evidence type="ECO:0000256" key="3">
    <source>
        <dbReference type="PIRSR" id="PIRSR000390-1"/>
    </source>
</evidence>
<dbReference type="Proteomes" id="UP000055611">
    <property type="component" value="Chromosome"/>
</dbReference>
<dbReference type="InterPro" id="IPR015421">
    <property type="entry name" value="PyrdxlP-dep_Trfase_major"/>
</dbReference>
<dbReference type="GO" id="GO:0030170">
    <property type="term" value="F:pyridoxal phosphate binding"/>
    <property type="evidence" value="ECO:0007669"/>
    <property type="project" value="TreeGrafter"/>
</dbReference>
<dbReference type="AlphaFoldDB" id="A0A126QMA5"/>
<dbReference type="PANTHER" id="PTHR30244">
    <property type="entry name" value="TRANSAMINASE"/>
    <property type="match status" value="1"/>
</dbReference>
<reference evidence="6 8" key="1">
    <citation type="journal article" date="2016" name="Front. Microbiol.">
        <title>Genome Sequence of the Piezophilic, Mesophilic Sulfate-Reducing Bacterium Desulfovibrio indicus J2T.</title>
        <authorList>
            <person name="Cao J."/>
            <person name="Maignien L."/>
            <person name="Shao Z."/>
            <person name="Alain K."/>
            <person name="Jebbar M."/>
        </authorList>
    </citation>
    <scope>NUCLEOTIDE SEQUENCE [LARGE SCALE GENOMIC DNA]</scope>
    <source>
        <strain evidence="6 8">J2</strain>
    </source>
</reference>
<keyword evidence="8" id="KW-1185">Reference proteome</keyword>
<dbReference type="KEGG" id="dej:AWY79_07960"/>
<dbReference type="PIRSF" id="PIRSF000390">
    <property type="entry name" value="PLP_StrS"/>
    <property type="match status" value="1"/>
</dbReference>
<dbReference type="EMBL" id="SOBK01000001">
    <property type="protein sequence ID" value="TDT92061.1"/>
    <property type="molecule type" value="Genomic_DNA"/>
</dbReference>
<evidence type="ECO:0000313" key="6">
    <source>
        <dbReference type="EMBL" id="AMK11051.1"/>
    </source>
</evidence>
<dbReference type="Gene3D" id="3.40.640.10">
    <property type="entry name" value="Type I PLP-dependent aspartate aminotransferase-like (Major domain)"/>
    <property type="match status" value="1"/>
</dbReference>